<keyword evidence="5" id="KW-0902">Two-component regulatory system</keyword>
<accession>A0A2K8SRH3</accession>
<dbReference type="EC" id="2.7.13.3" evidence="2"/>
<evidence type="ECO:0000256" key="4">
    <source>
        <dbReference type="ARBA" id="ARBA00022777"/>
    </source>
</evidence>
<dbReference type="AlphaFoldDB" id="A0A2K8SRH3"/>
<comment type="catalytic activity">
    <reaction evidence="1">
        <text>ATP + protein L-histidine = ADP + protein N-phospho-L-histidine.</text>
        <dbReference type="EC" id="2.7.13.3"/>
    </reaction>
</comment>
<dbReference type="SMART" id="SM00387">
    <property type="entry name" value="HATPase_c"/>
    <property type="match status" value="1"/>
</dbReference>
<evidence type="ECO:0000313" key="7">
    <source>
        <dbReference type="EMBL" id="AUB37998.1"/>
    </source>
</evidence>
<proteinExistence type="predicted"/>
<keyword evidence="3" id="KW-0597">Phosphoprotein</keyword>
<dbReference type="InterPro" id="IPR005467">
    <property type="entry name" value="His_kinase_dom"/>
</dbReference>
<gene>
    <name evidence="7" type="ORF">COO91_03955</name>
</gene>
<dbReference type="GO" id="GO:0000155">
    <property type="term" value="F:phosphorelay sensor kinase activity"/>
    <property type="evidence" value="ECO:0007669"/>
    <property type="project" value="TreeGrafter"/>
</dbReference>
<evidence type="ECO:0000256" key="1">
    <source>
        <dbReference type="ARBA" id="ARBA00000085"/>
    </source>
</evidence>
<sequence length="113" mass="12350">MKLLRQILSNLFSNCLKYSPIGSTVKFSVITANDRAIFQTQDSGIGIPPNDIKHIFEPFHRASNVSNMPGMGLGMSIVKQAIDLHGGEIFVESAIVTGTIFTVTLPFSRNLNI</sequence>
<keyword evidence="4 7" id="KW-0418">Kinase</keyword>
<evidence type="ECO:0000256" key="3">
    <source>
        <dbReference type="ARBA" id="ARBA00022553"/>
    </source>
</evidence>
<evidence type="ECO:0000256" key="2">
    <source>
        <dbReference type="ARBA" id="ARBA00012438"/>
    </source>
</evidence>
<evidence type="ECO:0000256" key="5">
    <source>
        <dbReference type="ARBA" id="ARBA00023012"/>
    </source>
</evidence>
<organism evidence="7 8">
    <name type="scientific">Nostoc flagelliforme CCNUN1</name>
    <dbReference type="NCBI Taxonomy" id="2038116"/>
    <lineage>
        <taxon>Bacteria</taxon>
        <taxon>Bacillati</taxon>
        <taxon>Cyanobacteriota</taxon>
        <taxon>Cyanophyceae</taxon>
        <taxon>Nostocales</taxon>
        <taxon>Nostocaceae</taxon>
        <taxon>Nostoc</taxon>
    </lineage>
</organism>
<dbReference type="PANTHER" id="PTHR43547:SF2">
    <property type="entry name" value="HYBRID SIGNAL TRANSDUCTION HISTIDINE KINASE C"/>
    <property type="match status" value="1"/>
</dbReference>
<dbReference type="Proteomes" id="UP000232003">
    <property type="component" value="Chromosome"/>
</dbReference>
<dbReference type="PROSITE" id="PS50109">
    <property type="entry name" value="HIS_KIN"/>
    <property type="match status" value="1"/>
</dbReference>
<dbReference type="Pfam" id="PF02518">
    <property type="entry name" value="HATPase_c"/>
    <property type="match status" value="1"/>
</dbReference>
<evidence type="ECO:0000259" key="6">
    <source>
        <dbReference type="PROSITE" id="PS50109"/>
    </source>
</evidence>
<dbReference type="InterPro" id="IPR004358">
    <property type="entry name" value="Sig_transdc_His_kin-like_C"/>
</dbReference>
<feature type="domain" description="Histidine kinase" evidence="6">
    <location>
        <begin position="1"/>
        <end position="109"/>
    </location>
</feature>
<dbReference type="CDD" id="cd00075">
    <property type="entry name" value="HATPase"/>
    <property type="match status" value="1"/>
</dbReference>
<dbReference type="PANTHER" id="PTHR43547">
    <property type="entry name" value="TWO-COMPONENT HISTIDINE KINASE"/>
    <property type="match status" value="1"/>
</dbReference>
<dbReference type="EMBL" id="CP024785">
    <property type="protein sequence ID" value="AUB37998.1"/>
    <property type="molecule type" value="Genomic_DNA"/>
</dbReference>
<dbReference type="InterPro" id="IPR003594">
    <property type="entry name" value="HATPase_dom"/>
</dbReference>
<reference evidence="7 8" key="1">
    <citation type="submission" date="2017-11" db="EMBL/GenBank/DDBJ databases">
        <title>Complete genome of a free-living desiccation-tolerant cyanobacterium and its photosynthetic adaptation to extreme terrestrial habitat.</title>
        <authorList>
            <person name="Shang J."/>
        </authorList>
    </citation>
    <scope>NUCLEOTIDE SEQUENCE [LARGE SCALE GENOMIC DNA]</scope>
    <source>
        <strain evidence="7 8">CCNUN1</strain>
    </source>
</reference>
<dbReference type="InterPro" id="IPR036890">
    <property type="entry name" value="HATPase_C_sf"/>
</dbReference>
<evidence type="ECO:0000313" key="8">
    <source>
        <dbReference type="Proteomes" id="UP000232003"/>
    </source>
</evidence>
<dbReference type="KEGG" id="nfl:COO91_03955"/>
<keyword evidence="8" id="KW-1185">Reference proteome</keyword>
<dbReference type="SUPFAM" id="SSF55874">
    <property type="entry name" value="ATPase domain of HSP90 chaperone/DNA topoisomerase II/histidine kinase"/>
    <property type="match status" value="1"/>
</dbReference>
<protein>
    <recommendedName>
        <fullName evidence="2">histidine kinase</fullName>
        <ecNumber evidence="2">2.7.13.3</ecNumber>
    </recommendedName>
</protein>
<name>A0A2K8SRH3_9NOSO</name>
<keyword evidence="4 7" id="KW-0808">Transferase</keyword>
<dbReference type="PRINTS" id="PR00344">
    <property type="entry name" value="BCTRLSENSOR"/>
</dbReference>
<dbReference type="RefSeq" id="WP_225912578.1">
    <property type="nucleotide sequence ID" value="NZ_CP024785.1"/>
</dbReference>
<dbReference type="Gene3D" id="3.30.565.10">
    <property type="entry name" value="Histidine kinase-like ATPase, C-terminal domain"/>
    <property type="match status" value="1"/>
</dbReference>